<reference evidence="1" key="2">
    <citation type="journal article" date="2015" name="Fish Shellfish Immunol.">
        <title>Early steps in the European eel (Anguilla anguilla)-Vibrio vulnificus interaction in the gills: Role of the RtxA13 toxin.</title>
        <authorList>
            <person name="Callol A."/>
            <person name="Pajuelo D."/>
            <person name="Ebbesson L."/>
            <person name="Teles M."/>
            <person name="MacKenzie S."/>
            <person name="Amaro C."/>
        </authorList>
    </citation>
    <scope>NUCLEOTIDE SEQUENCE</scope>
</reference>
<reference evidence="1" key="1">
    <citation type="submission" date="2014-11" db="EMBL/GenBank/DDBJ databases">
        <authorList>
            <person name="Amaro Gonzalez C."/>
        </authorList>
    </citation>
    <scope>NUCLEOTIDE SEQUENCE</scope>
</reference>
<accession>A0A0E9VHK0</accession>
<dbReference type="EMBL" id="GBXM01031101">
    <property type="protein sequence ID" value="JAH77476.1"/>
    <property type="molecule type" value="Transcribed_RNA"/>
</dbReference>
<dbReference type="AlphaFoldDB" id="A0A0E9VHK0"/>
<sequence>MLKNVYRKIMYFHFQTIILSKYVILFLKNLGVKIVAHPPKDYFK</sequence>
<proteinExistence type="predicted"/>
<name>A0A0E9VHK0_ANGAN</name>
<evidence type="ECO:0000313" key="1">
    <source>
        <dbReference type="EMBL" id="JAH77476.1"/>
    </source>
</evidence>
<organism evidence="1">
    <name type="scientific">Anguilla anguilla</name>
    <name type="common">European freshwater eel</name>
    <name type="synonym">Muraena anguilla</name>
    <dbReference type="NCBI Taxonomy" id="7936"/>
    <lineage>
        <taxon>Eukaryota</taxon>
        <taxon>Metazoa</taxon>
        <taxon>Chordata</taxon>
        <taxon>Craniata</taxon>
        <taxon>Vertebrata</taxon>
        <taxon>Euteleostomi</taxon>
        <taxon>Actinopterygii</taxon>
        <taxon>Neopterygii</taxon>
        <taxon>Teleostei</taxon>
        <taxon>Anguilliformes</taxon>
        <taxon>Anguillidae</taxon>
        <taxon>Anguilla</taxon>
    </lineage>
</organism>
<protein>
    <submittedName>
        <fullName evidence="1">Uncharacterized protein</fullName>
    </submittedName>
</protein>